<reference evidence="3 4" key="1">
    <citation type="submission" date="2016-10" db="EMBL/GenBank/DDBJ databases">
        <authorList>
            <person name="de Groot N.N."/>
        </authorList>
    </citation>
    <scope>NUCLEOTIDE SEQUENCE [LARGE SCALE GENOMIC DNA]</scope>
    <source>
        <strain evidence="3 4">DSM 16213</strain>
    </source>
</reference>
<name>A0A1H8JPL6_9RHOB</name>
<dbReference type="Gene3D" id="1.20.1260.10">
    <property type="match status" value="1"/>
</dbReference>
<dbReference type="STRING" id="245187.SAMN04488003_1416"/>
<sequence length="170" mass="17932">MTNLTLTTLRLTGAAGLVAFTAFASPAVAQDAEFQLPEQCVAAAGMDGMDHAAMGHGEMADTDAAEGDMASDMMGMPGIEEMASMPVHVQENMRKMMVTMPAMHEGMMNADADVAFACGMIAHHQGAIDMAEVLLEHGEDDQMRALAEEIIAAQVGEIAQMTTWLEAAAE</sequence>
<dbReference type="Proteomes" id="UP000199585">
    <property type="component" value="Unassembled WGS sequence"/>
</dbReference>
<dbReference type="InterPro" id="IPR005183">
    <property type="entry name" value="DUF305_CopM-like"/>
</dbReference>
<feature type="chain" id="PRO_5011434528" description="DUF305 domain-containing protein" evidence="1">
    <location>
        <begin position="30"/>
        <end position="170"/>
    </location>
</feature>
<proteinExistence type="predicted"/>
<feature type="signal peptide" evidence="1">
    <location>
        <begin position="1"/>
        <end position="29"/>
    </location>
</feature>
<dbReference type="OrthoDB" id="517560at2"/>
<evidence type="ECO:0000259" key="2">
    <source>
        <dbReference type="Pfam" id="PF03713"/>
    </source>
</evidence>
<evidence type="ECO:0000313" key="4">
    <source>
        <dbReference type="Proteomes" id="UP000199585"/>
    </source>
</evidence>
<keyword evidence="1" id="KW-0732">Signal</keyword>
<organism evidence="3 4">
    <name type="scientific">Loktanella fryxellensis</name>
    <dbReference type="NCBI Taxonomy" id="245187"/>
    <lineage>
        <taxon>Bacteria</taxon>
        <taxon>Pseudomonadati</taxon>
        <taxon>Pseudomonadota</taxon>
        <taxon>Alphaproteobacteria</taxon>
        <taxon>Rhodobacterales</taxon>
        <taxon>Roseobacteraceae</taxon>
        <taxon>Loktanella</taxon>
    </lineage>
</organism>
<accession>A0A1H8JPL6</accession>
<dbReference type="PANTHER" id="PTHR36933">
    <property type="entry name" value="SLL0788 PROTEIN"/>
    <property type="match status" value="1"/>
</dbReference>
<evidence type="ECO:0000256" key="1">
    <source>
        <dbReference type="SAM" id="SignalP"/>
    </source>
</evidence>
<dbReference type="EMBL" id="FOCI01000041">
    <property type="protein sequence ID" value="SEN82670.1"/>
    <property type="molecule type" value="Genomic_DNA"/>
</dbReference>
<keyword evidence="4" id="KW-1185">Reference proteome</keyword>
<feature type="domain" description="DUF305" evidence="2">
    <location>
        <begin position="57"/>
        <end position="165"/>
    </location>
</feature>
<protein>
    <recommendedName>
        <fullName evidence="2">DUF305 domain-containing protein</fullName>
    </recommendedName>
</protein>
<dbReference type="Pfam" id="PF03713">
    <property type="entry name" value="DUF305"/>
    <property type="match status" value="1"/>
</dbReference>
<dbReference type="AlphaFoldDB" id="A0A1H8JPL6"/>
<dbReference type="PANTHER" id="PTHR36933:SF1">
    <property type="entry name" value="SLL0788 PROTEIN"/>
    <property type="match status" value="1"/>
</dbReference>
<gene>
    <name evidence="3" type="ORF">SAMN04488003_1416</name>
</gene>
<evidence type="ECO:0000313" key="3">
    <source>
        <dbReference type="EMBL" id="SEN82670.1"/>
    </source>
</evidence>
<dbReference type="InterPro" id="IPR012347">
    <property type="entry name" value="Ferritin-like"/>
</dbReference>